<accession>A4A6I0</accession>
<dbReference type="Gene3D" id="2.40.420.20">
    <property type="match status" value="1"/>
</dbReference>
<keyword evidence="5" id="KW-1133">Transmembrane helix</keyword>
<comment type="subcellular location">
    <subcellularLocation>
        <location evidence="1">Cell envelope</location>
    </subcellularLocation>
</comment>
<evidence type="ECO:0000256" key="2">
    <source>
        <dbReference type="ARBA" id="ARBA00009477"/>
    </source>
</evidence>
<comment type="similarity">
    <text evidence="2">Belongs to the membrane fusion protein (MFP) (TC 8.A.1) family.</text>
</comment>
<protein>
    <submittedName>
        <fullName evidence="8">RND family efflux transporter, MFP subunit</fullName>
    </submittedName>
</protein>
<evidence type="ECO:0000313" key="9">
    <source>
        <dbReference type="Proteomes" id="UP000019205"/>
    </source>
</evidence>
<gene>
    <name evidence="8" type="ORF">KT71_01580</name>
</gene>
<reference evidence="8 9" key="1">
    <citation type="journal article" date="2007" name="Proc. Natl. Acad. Sci. U.S.A.">
        <title>Characterization of a marine gammaproteobacterium capable of aerobic anoxygenic photosynthesis.</title>
        <authorList>
            <person name="Fuchs B.M."/>
            <person name="Spring S."/>
            <person name="Teeling H."/>
            <person name="Quast C."/>
            <person name="Wulf J."/>
            <person name="Schattenhofer M."/>
            <person name="Yan S."/>
            <person name="Ferriera S."/>
            <person name="Johnson J."/>
            <person name="Glockner F.O."/>
            <person name="Amann R."/>
        </authorList>
    </citation>
    <scope>NUCLEOTIDE SEQUENCE [LARGE SCALE GENOMIC DNA]</scope>
    <source>
        <strain evidence="8">KT71</strain>
    </source>
</reference>
<keyword evidence="5" id="KW-0472">Membrane</keyword>
<dbReference type="NCBIfam" id="TIGR01730">
    <property type="entry name" value="RND_mfp"/>
    <property type="match status" value="1"/>
</dbReference>
<evidence type="ECO:0000256" key="3">
    <source>
        <dbReference type="ARBA" id="ARBA00022448"/>
    </source>
</evidence>
<dbReference type="HOGENOM" id="CLU_018816_18_2_6"/>
<dbReference type="Proteomes" id="UP000019205">
    <property type="component" value="Chromosome"/>
</dbReference>
<dbReference type="eggNOG" id="COG0845">
    <property type="taxonomic scope" value="Bacteria"/>
</dbReference>
<dbReference type="STRING" id="314285.KT71_01580"/>
<dbReference type="Pfam" id="PF25967">
    <property type="entry name" value="RND-MFP_C"/>
    <property type="match status" value="1"/>
</dbReference>
<sequence length="385" mass="41424">MQGAHQSCVADVDTESPNARKIPDLLEESCFMSRLISLVRPLAILAVAALAAVLMVKSRPQLEARSVTIPPPIVAVQTVKMSAQNVSIVAYGNVTAWRQLELTAQVGGKVLWQSPLFEPGVVVGEGEPLLRIDPTDYELALAEARQALSSAKLSLAEAKSLRQAARVEEAEASVAAAEVRIERARRDLANTEILAPYRAVIDEQSVELGQFISVGARIGRVLGAEKAEVRLPVPPQDVRFIQSTESAAVTLHSETAGELTRWQGRVSRVEARIDPQTRAFPVVMEVDDPLNAAVHPAPLRFGLFVRAEVTGGTIPSAVKIPQGALHGDNDVFIYDDGALKRRSVTVARVNEGEALVTQGLAEGEQVVVTRLELMFEGMAVALSDD</sequence>
<evidence type="ECO:0000256" key="5">
    <source>
        <dbReference type="SAM" id="Phobius"/>
    </source>
</evidence>
<dbReference type="Pfam" id="PF25917">
    <property type="entry name" value="BSH_RND"/>
    <property type="match status" value="1"/>
</dbReference>
<feature type="domain" description="Multidrug resistance protein MdtA-like C-terminal permuted SH3" evidence="7">
    <location>
        <begin position="317"/>
        <end position="371"/>
    </location>
</feature>
<dbReference type="EMBL" id="AAOA02000002">
    <property type="protein sequence ID" value="EAQ98627.2"/>
    <property type="molecule type" value="Genomic_DNA"/>
</dbReference>
<comment type="caution">
    <text evidence="8">The sequence shown here is derived from an EMBL/GenBank/DDBJ whole genome shotgun (WGS) entry which is preliminary data.</text>
</comment>
<name>A4A6I0_9GAMM</name>
<evidence type="ECO:0000313" key="8">
    <source>
        <dbReference type="EMBL" id="EAQ98627.2"/>
    </source>
</evidence>
<evidence type="ECO:0000256" key="1">
    <source>
        <dbReference type="ARBA" id="ARBA00004196"/>
    </source>
</evidence>
<dbReference type="SUPFAM" id="SSF111369">
    <property type="entry name" value="HlyD-like secretion proteins"/>
    <property type="match status" value="1"/>
</dbReference>
<dbReference type="GO" id="GO:1990281">
    <property type="term" value="C:efflux pump complex"/>
    <property type="evidence" value="ECO:0007669"/>
    <property type="project" value="TreeGrafter"/>
</dbReference>
<evidence type="ECO:0000259" key="6">
    <source>
        <dbReference type="Pfam" id="PF25917"/>
    </source>
</evidence>
<feature type="coiled-coil region" evidence="4">
    <location>
        <begin position="141"/>
        <end position="194"/>
    </location>
</feature>
<feature type="transmembrane region" description="Helical" evidence="5">
    <location>
        <begin position="35"/>
        <end position="56"/>
    </location>
</feature>
<dbReference type="GO" id="GO:0015562">
    <property type="term" value="F:efflux transmembrane transporter activity"/>
    <property type="evidence" value="ECO:0007669"/>
    <property type="project" value="TreeGrafter"/>
</dbReference>
<evidence type="ECO:0000256" key="4">
    <source>
        <dbReference type="SAM" id="Coils"/>
    </source>
</evidence>
<keyword evidence="3" id="KW-0813">Transport</keyword>
<reference evidence="8 9" key="2">
    <citation type="journal article" date="2009" name="PLoS ONE">
        <title>The photosynthetic apparatus and its regulation in the aerobic gammaproteobacterium Congregibacter litoralis gen. nov., sp. nov.</title>
        <authorList>
            <person name="Spring S."/>
            <person name="Lunsdorf H."/>
            <person name="Fuchs B.M."/>
            <person name="Tindall B.J."/>
        </authorList>
    </citation>
    <scope>NUCLEOTIDE SEQUENCE [LARGE SCALE GENOMIC DNA]</scope>
    <source>
        <strain evidence="8">KT71</strain>
    </source>
</reference>
<keyword evidence="5" id="KW-0812">Transmembrane</keyword>
<dbReference type="Gene3D" id="2.40.50.100">
    <property type="match status" value="2"/>
</dbReference>
<organism evidence="8 9">
    <name type="scientific">Congregibacter litoralis KT71</name>
    <dbReference type="NCBI Taxonomy" id="314285"/>
    <lineage>
        <taxon>Bacteria</taxon>
        <taxon>Pseudomonadati</taxon>
        <taxon>Pseudomonadota</taxon>
        <taxon>Gammaproteobacteria</taxon>
        <taxon>Cellvibrionales</taxon>
        <taxon>Halieaceae</taxon>
        <taxon>Congregibacter</taxon>
    </lineage>
</organism>
<keyword evidence="9" id="KW-1185">Reference proteome</keyword>
<feature type="domain" description="Multidrug resistance protein MdtA-like barrel-sandwich hybrid" evidence="6">
    <location>
        <begin position="98"/>
        <end position="216"/>
    </location>
</feature>
<dbReference type="Gene3D" id="2.40.30.170">
    <property type="match status" value="1"/>
</dbReference>
<keyword evidence="4" id="KW-0175">Coiled coil</keyword>
<dbReference type="PANTHER" id="PTHR30469">
    <property type="entry name" value="MULTIDRUG RESISTANCE PROTEIN MDTA"/>
    <property type="match status" value="1"/>
</dbReference>
<evidence type="ECO:0000259" key="7">
    <source>
        <dbReference type="Pfam" id="PF25967"/>
    </source>
</evidence>
<dbReference type="InterPro" id="IPR058625">
    <property type="entry name" value="MdtA-like_BSH"/>
</dbReference>
<dbReference type="AlphaFoldDB" id="A4A6I0"/>
<dbReference type="Gene3D" id="1.10.287.470">
    <property type="entry name" value="Helix hairpin bin"/>
    <property type="match status" value="2"/>
</dbReference>
<dbReference type="InterPro" id="IPR058627">
    <property type="entry name" value="MdtA-like_C"/>
</dbReference>
<dbReference type="InterPro" id="IPR006143">
    <property type="entry name" value="RND_pump_MFP"/>
</dbReference>
<proteinExistence type="inferred from homology"/>